<accession>A0A843Z2A3</accession>
<dbReference type="Proteomes" id="UP000469952">
    <property type="component" value="Unassembled WGS sequence"/>
</dbReference>
<evidence type="ECO:0000313" key="2">
    <source>
        <dbReference type="EMBL" id="MQR27474.1"/>
    </source>
</evidence>
<dbReference type="InterPro" id="IPR012912">
    <property type="entry name" value="Plasmid_pRiA4b_Orf3-like"/>
</dbReference>
<comment type="caution">
    <text evidence="2">The sequence shown here is derived from an EMBL/GenBank/DDBJ whole genome shotgun (WGS) entry which is preliminary data.</text>
</comment>
<organism evidence="2 3">
    <name type="scientific">Leuconostoc mesenteroides</name>
    <dbReference type="NCBI Taxonomy" id="1245"/>
    <lineage>
        <taxon>Bacteria</taxon>
        <taxon>Bacillati</taxon>
        <taxon>Bacillota</taxon>
        <taxon>Bacilli</taxon>
        <taxon>Lactobacillales</taxon>
        <taxon>Lactobacillaceae</taxon>
        <taxon>Leuconostoc</taxon>
    </lineage>
</organism>
<dbReference type="Pfam" id="PF07929">
    <property type="entry name" value="PRiA4_ORF3"/>
    <property type="match status" value="1"/>
</dbReference>
<dbReference type="EMBL" id="WIPA01000021">
    <property type="protein sequence ID" value="MQR27474.1"/>
    <property type="molecule type" value="Genomic_DNA"/>
</dbReference>
<dbReference type="InterPro" id="IPR024047">
    <property type="entry name" value="MM3350-like_sf"/>
</dbReference>
<sequence>MATHTIYQIEAKLDDFQPVIGRTILINAERSLAYLGYTLISAFGLEGSHLFGFQKSFELFNHQQSYYYLLPEMDLPEFVAPSKHYSVMETNLNQFFSSSNLNNQFTFQYDFGDNWKISLNVESIETKEILLHDIPRVTGGSGYGLIEDIGGNSGLHDYIETFGSGELDHYHQIFGNQLPHLRPFSLPIANEKLKPEISILKRQYEVLVY</sequence>
<dbReference type="Gene3D" id="3.10.290.30">
    <property type="entry name" value="MM3350-like"/>
    <property type="match status" value="1"/>
</dbReference>
<reference evidence="2 3" key="1">
    <citation type="submission" date="2019-10" db="EMBL/GenBank/DDBJ databases">
        <title>WGS of Leuconostoc mesenteroides.</title>
        <authorList>
            <person name="Melo Bolivar J."/>
            <person name="Marino-Ramirez L."/>
            <person name="Villamil Diaz L.M."/>
        </authorList>
    </citation>
    <scope>NUCLEOTIDE SEQUENCE [LARGE SCALE GENOMIC DNA]</scope>
    <source>
        <strain evidence="2 3">M11</strain>
    </source>
</reference>
<dbReference type="AlphaFoldDB" id="A0A843Z2A3"/>
<dbReference type="PANTHER" id="PTHR41878:SF1">
    <property type="entry name" value="TNPR PROTEIN"/>
    <property type="match status" value="1"/>
</dbReference>
<dbReference type="RefSeq" id="WP_153245521.1">
    <property type="nucleotide sequence ID" value="NZ_JAQPYM010000019.1"/>
</dbReference>
<feature type="domain" description="Plasmid pRiA4b Orf3-like" evidence="1">
    <location>
        <begin position="6"/>
        <end position="164"/>
    </location>
</feature>
<evidence type="ECO:0000259" key="1">
    <source>
        <dbReference type="Pfam" id="PF07929"/>
    </source>
</evidence>
<protein>
    <submittedName>
        <fullName evidence="2">Plasmid pRiA4b ORF-3 family protein</fullName>
    </submittedName>
</protein>
<proteinExistence type="predicted"/>
<dbReference type="PANTHER" id="PTHR41878">
    <property type="entry name" value="LEXA REPRESSOR-RELATED"/>
    <property type="match status" value="1"/>
</dbReference>
<gene>
    <name evidence="2" type="ORF">GFV13_09520</name>
</gene>
<dbReference type="SUPFAM" id="SSF159941">
    <property type="entry name" value="MM3350-like"/>
    <property type="match status" value="1"/>
</dbReference>
<evidence type="ECO:0000313" key="3">
    <source>
        <dbReference type="Proteomes" id="UP000469952"/>
    </source>
</evidence>
<name>A0A843Z2A3_LEUME</name>